<name>A0ABV0MX07_9TELE</name>
<evidence type="ECO:0000313" key="2">
    <source>
        <dbReference type="EMBL" id="MEQ2163668.1"/>
    </source>
</evidence>
<reference evidence="2 3" key="1">
    <citation type="submission" date="2021-06" db="EMBL/GenBank/DDBJ databases">
        <authorList>
            <person name="Palmer J.M."/>
        </authorList>
    </citation>
    <scope>NUCLEOTIDE SEQUENCE [LARGE SCALE GENOMIC DNA]</scope>
    <source>
        <strain evidence="2 3">GA_2019</strain>
        <tissue evidence="2">Muscle</tissue>
    </source>
</reference>
<proteinExistence type="predicted"/>
<comment type="caution">
    <text evidence="2">The sequence shown here is derived from an EMBL/GenBank/DDBJ whole genome shotgun (WGS) entry which is preliminary data.</text>
</comment>
<dbReference type="Proteomes" id="UP001476798">
    <property type="component" value="Unassembled WGS sequence"/>
</dbReference>
<evidence type="ECO:0000256" key="1">
    <source>
        <dbReference type="SAM" id="SignalP"/>
    </source>
</evidence>
<accession>A0ABV0MX07</accession>
<sequence length="102" mass="11048">MSQQSFLTLTFPLLLTAGANWGQPIIQGPFRFLSLHLIIWDTSRGSPDHTQHSITVREGFCGGYLLAGTLGPTWVLCAKSSNQGFQFFSGNMQKFGEAGPAG</sequence>
<feature type="chain" id="PRO_5045570507" evidence="1">
    <location>
        <begin position="23"/>
        <end position="102"/>
    </location>
</feature>
<feature type="signal peptide" evidence="1">
    <location>
        <begin position="1"/>
        <end position="22"/>
    </location>
</feature>
<dbReference type="EMBL" id="JAHRIO010016205">
    <property type="protein sequence ID" value="MEQ2163668.1"/>
    <property type="molecule type" value="Genomic_DNA"/>
</dbReference>
<evidence type="ECO:0000313" key="3">
    <source>
        <dbReference type="Proteomes" id="UP001476798"/>
    </source>
</evidence>
<organism evidence="2 3">
    <name type="scientific">Goodea atripinnis</name>
    <dbReference type="NCBI Taxonomy" id="208336"/>
    <lineage>
        <taxon>Eukaryota</taxon>
        <taxon>Metazoa</taxon>
        <taxon>Chordata</taxon>
        <taxon>Craniata</taxon>
        <taxon>Vertebrata</taxon>
        <taxon>Euteleostomi</taxon>
        <taxon>Actinopterygii</taxon>
        <taxon>Neopterygii</taxon>
        <taxon>Teleostei</taxon>
        <taxon>Neoteleostei</taxon>
        <taxon>Acanthomorphata</taxon>
        <taxon>Ovalentaria</taxon>
        <taxon>Atherinomorphae</taxon>
        <taxon>Cyprinodontiformes</taxon>
        <taxon>Goodeidae</taxon>
        <taxon>Goodea</taxon>
    </lineage>
</organism>
<gene>
    <name evidence="2" type="ORF">GOODEAATRI_032628</name>
</gene>
<keyword evidence="1" id="KW-0732">Signal</keyword>
<keyword evidence="3" id="KW-1185">Reference proteome</keyword>
<protein>
    <submittedName>
        <fullName evidence="2">Uncharacterized protein</fullName>
    </submittedName>
</protein>